<name>A0A024UKL4_9STRA</name>
<dbReference type="eggNOG" id="ENOG502S41G">
    <property type="taxonomic scope" value="Eukaryota"/>
</dbReference>
<evidence type="ECO:0000313" key="2">
    <source>
        <dbReference type="EMBL" id="ETW06168.1"/>
    </source>
</evidence>
<dbReference type="PANTHER" id="PTHR34815:SF2">
    <property type="entry name" value="N-ACETYLTRANSFERASE DOMAIN-CONTAINING PROTEIN"/>
    <property type="match status" value="1"/>
</dbReference>
<dbReference type="InterPro" id="IPR053013">
    <property type="entry name" value="LAT"/>
</dbReference>
<sequence length="367" mass="40967">MIASFRTERVISRFWWQRAMDVVLVRASKAQQLTADKNTYSSWGAPQLTFEEYLDREHELIATPFAKETLTGYVLVPKSNPTTDDILCYVEVFKRPVWYKSTRLNGYSVGSVYTPAKHRKKGYAATTLKLIQEGMRADQQQNQPSGTPTIVISNLYSDIGPKYYASKGWTVYASQQLVLPATHSLPAISSAPLLVQVESLDALTRVCQADIARMQLQTQASATPAVYFELTPSAVLWFHTRAAFYARTKRSLASAPTSHGVFIASGTSIDSFIVWTHDFKNNALTVLRCHTASPAIFPTLLDAALRESRAWSLASVVVWNPEAAWLTDDLRALVASRDDSLPSLLVTENQKAVEGVHWLGNDKYVWV</sequence>
<dbReference type="AlphaFoldDB" id="A0A024UKL4"/>
<accession>A0A024UKL4</accession>
<protein>
    <recommendedName>
        <fullName evidence="1">LYC1 C-terminal domain-containing protein</fullName>
    </recommendedName>
</protein>
<dbReference type="RefSeq" id="XP_008865945.1">
    <property type="nucleotide sequence ID" value="XM_008867723.1"/>
</dbReference>
<evidence type="ECO:0000259" key="1">
    <source>
        <dbReference type="Pfam" id="PF22998"/>
    </source>
</evidence>
<dbReference type="VEuPathDB" id="FungiDB:H310_03748"/>
<dbReference type="OrthoDB" id="2020070at2759"/>
<dbReference type="Pfam" id="PF22998">
    <property type="entry name" value="GNAT_LYC1-like"/>
    <property type="match status" value="1"/>
</dbReference>
<gene>
    <name evidence="2" type="ORF">H310_03748</name>
</gene>
<dbReference type="SUPFAM" id="SSF55729">
    <property type="entry name" value="Acyl-CoA N-acyltransferases (Nat)"/>
    <property type="match status" value="1"/>
</dbReference>
<dbReference type="EMBL" id="KI913956">
    <property type="protein sequence ID" value="ETW06168.1"/>
    <property type="molecule type" value="Genomic_DNA"/>
</dbReference>
<dbReference type="Gene3D" id="3.40.630.30">
    <property type="match status" value="1"/>
</dbReference>
<dbReference type="PANTHER" id="PTHR34815">
    <property type="entry name" value="LYSINE ACETYLTRANSFERASE"/>
    <property type="match status" value="1"/>
</dbReference>
<dbReference type="STRING" id="157072.A0A024UKL4"/>
<feature type="domain" description="LYC1 C-terminal" evidence="1">
    <location>
        <begin position="200"/>
        <end position="367"/>
    </location>
</feature>
<dbReference type="GeneID" id="20080798"/>
<proteinExistence type="predicted"/>
<dbReference type="InterPro" id="IPR055100">
    <property type="entry name" value="GNAT_LYC1-like"/>
</dbReference>
<reference evidence="2" key="1">
    <citation type="submission" date="2013-12" db="EMBL/GenBank/DDBJ databases">
        <title>The Genome Sequence of Aphanomyces invadans NJM9701.</title>
        <authorList>
            <consortium name="The Broad Institute Genomics Platform"/>
            <person name="Russ C."/>
            <person name="Tyler B."/>
            <person name="van West P."/>
            <person name="Dieguez-Uribeondo J."/>
            <person name="Young S.K."/>
            <person name="Zeng Q."/>
            <person name="Gargeya S."/>
            <person name="Fitzgerald M."/>
            <person name="Abouelleil A."/>
            <person name="Alvarado L."/>
            <person name="Chapman S.B."/>
            <person name="Gainer-Dewar J."/>
            <person name="Goldberg J."/>
            <person name="Griggs A."/>
            <person name="Gujja S."/>
            <person name="Hansen M."/>
            <person name="Howarth C."/>
            <person name="Imamovic A."/>
            <person name="Ireland A."/>
            <person name="Larimer J."/>
            <person name="McCowan C."/>
            <person name="Murphy C."/>
            <person name="Pearson M."/>
            <person name="Poon T.W."/>
            <person name="Priest M."/>
            <person name="Roberts A."/>
            <person name="Saif S."/>
            <person name="Shea T."/>
            <person name="Sykes S."/>
            <person name="Wortman J."/>
            <person name="Nusbaum C."/>
            <person name="Birren B."/>
        </authorList>
    </citation>
    <scope>NUCLEOTIDE SEQUENCE [LARGE SCALE GENOMIC DNA]</scope>
    <source>
        <strain evidence="2">NJM9701</strain>
    </source>
</reference>
<organism evidence="2">
    <name type="scientific">Aphanomyces invadans</name>
    <dbReference type="NCBI Taxonomy" id="157072"/>
    <lineage>
        <taxon>Eukaryota</taxon>
        <taxon>Sar</taxon>
        <taxon>Stramenopiles</taxon>
        <taxon>Oomycota</taxon>
        <taxon>Saprolegniomycetes</taxon>
        <taxon>Saprolegniales</taxon>
        <taxon>Verrucalvaceae</taxon>
        <taxon>Aphanomyces</taxon>
    </lineage>
</organism>
<dbReference type="InterPro" id="IPR016181">
    <property type="entry name" value="Acyl_CoA_acyltransferase"/>
</dbReference>